<dbReference type="SUPFAM" id="SSF48179">
    <property type="entry name" value="6-phosphogluconate dehydrogenase C-terminal domain-like"/>
    <property type="match status" value="1"/>
</dbReference>
<accession>A0A0G3CL18</accession>
<dbReference type="GO" id="GO:0006631">
    <property type="term" value="P:fatty acid metabolic process"/>
    <property type="evidence" value="ECO:0007669"/>
    <property type="project" value="InterPro"/>
</dbReference>
<dbReference type="InterPro" id="IPR006108">
    <property type="entry name" value="3HC_DH_C"/>
</dbReference>
<evidence type="ECO:0000256" key="1">
    <source>
        <dbReference type="ARBA" id="ARBA00023002"/>
    </source>
</evidence>
<reference evidence="6" key="1">
    <citation type="submission" date="2014-06" db="EMBL/GenBank/DDBJ databases">
        <title>The complete genome sequence of Methanosarcina barkeri CM1.</title>
        <authorList>
            <consortium name="Pastoral Greenhouse Gas Research Consortium"/>
            <person name="Lambie S.C."/>
            <person name="Leahy S.C."/>
            <person name="Kelly W.J."/>
            <person name="Li D."/>
            <person name="Reilly K."/>
            <person name="Attwood G.T."/>
            <person name="Altermann E."/>
        </authorList>
    </citation>
    <scope>NUCLEOTIDE SEQUENCE [LARGE SCALE GENOMIC DNA]</scope>
    <source>
        <strain evidence="6">CM1</strain>
    </source>
</reference>
<feature type="site" description="Important for catalytic activity" evidence="2">
    <location>
        <position position="165"/>
    </location>
</feature>
<dbReference type="AlphaFoldDB" id="A0A0G3CL18"/>
<feature type="domain" description="3-hydroxyacyl-CoA dehydrogenase C-terminal" evidence="3">
    <location>
        <begin position="211"/>
        <end position="307"/>
    </location>
</feature>
<evidence type="ECO:0000259" key="4">
    <source>
        <dbReference type="Pfam" id="PF02737"/>
    </source>
</evidence>
<evidence type="ECO:0000259" key="3">
    <source>
        <dbReference type="Pfam" id="PF00725"/>
    </source>
</evidence>
<evidence type="ECO:0000313" key="5">
    <source>
        <dbReference type="EMBL" id="AKJ39832.1"/>
    </source>
</evidence>
<evidence type="ECO:0000256" key="2">
    <source>
        <dbReference type="PIRSR" id="PIRSR000105-1"/>
    </source>
</evidence>
<dbReference type="PATRIC" id="fig|796385.3.peg.3484"/>
<dbReference type="Gene3D" id="3.40.50.720">
    <property type="entry name" value="NAD(P)-binding Rossmann-like Domain"/>
    <property type="match status" value="1"/>
</dbReference>
<dbReference type="Pfam" id="PF02737">
    <property type="entry name" value="3HCDH_N"/>
    <property type="match status" value="1"/>
</dbReference>
<dbReference type="FunFam" id="3.40.50.720:FF:000009">
    <property type="entry name" value="Fatty oxidation complex, alpha subunit"/>
    <property type="match status" value="1"/>
</dbReference>
<keyword evidence="1" id="KW-0560">Oxidoreductase</keyword>
<dbReference type="PIRSF" id="PIRSF000105">
    <property type="entry name" value="HCDH"/>
    <property type="match status" value="1"/>
</dbReference>
<dbReference type="Proteomes" id="UP000035331">
    <property type="component" value="Chromosome"/>
</dbReference>
<feature type="domain" description="3-hydroxyacyl-CoA dehydrogenase NAD binding" evidence="4">
    <location>
        <begin position="35"/>
        <end position="208"/>
    </location>
</feature>
<dbReference type="InterPro" id="IPR036291">
    <property type="entry name" value="NAD(P)-bd_dom_sf"/>
</dbReference>
<dbReference type="InterPro" id="IPR013328">
    <property type="entry name" value="6PGD_dom2"/>
</dbReference>
<dbReference type="InterPro" id="IPR022694">
    <property type="entry name" value="3-OHacyl-CoA_DH"/>
</dbReference>
<dbReference type="EMBL" id="CP008746">
    <property type="protein sequence ID" value="AKJ39832.1"/>
    <property type="molecule type" value="Genomic_DNA"/>
</dbReference>
<gene>
    <name evidence="5" type="ORF">MCM1_2835</name>
</gene>
<dbReference type="GO" id="GO:0016616">
    <property type="term" value="F:oxidoreductase activity, acting on the CH-OH group of donors, NAD or NADP as acceptor"/>
    <property type="evidence" value="ECO:0007669"/>
    <property type="project" value="InterPro"/>
</dbReference>
<evidence type="ECO:0000313" key="6">
    <source>
        <dbReference type="Proteomes" id="UP000035331"/>
    </source>
</evidence>
<dbReference type="GO" id="GO:0070403">
    <property type="term" value="F:NAD+ binding"/>
    <property type="evidence" value="ECO:0007669"/>
    <property type="project" value="InterPro"/>
</dbReference>
<dbReference type="PANTHER" id="PTHR48075">
    <property type="entry name" value="3-HYDROXYACYL-COA DEHYDROGENASE FAMILY PROTEIN"/>
    <property type="match status" value="1"/>
</dbReference>
<proteinExistence type="predicted"/>
<dbReference type="Gene3D" id="1.10.1040.10">
    <property type="entry name" value="N-(1-d-carboxylethyl)-l-norvaline Dehydrogenase, domain 2"/>
    <property type="match status" value="1"/>
</dbReference>
<sequence>MLKDQNGNKILKKSFRKHEIGDRFELDNEKPGNITIGVIGTGLLGSQISQYMLEYGYPTVIKTRSEGNKQLIFDKIKKKLGKKLTEEEVDKKLEKLQITIDYPALKTCDLIIEASAEDIEVKKEIFQDLSQICRSETIFATNTSSLSIDEIAKSTDRPDKCIGMHFFNPVHKMDLIEIVIGEKTSCETKDAVVSLSTDINKKPIVVKNGPGFIVNRYLLPQINEAILMLEEGAAAKEDIDSAIKLGLNHPMGPFELADFIGLDICLSILEVLSRGLGPERVKPAKLLYKMVEEGKLGHKSGEGFYKY</sequence>
<protein>
    <submittedName>
        <fullName evidence="5">3-hydroxyacyl-CoA dehydrogenase</fullName>
    </submittedName>
</protein>
<organism evidence="5 6">
    <name type="scientific">Methanosarcina barkeri CM1</name>
    <dbReference type="NCBI Taxonomy" id="796385"/>
    <lineage>
        <taxon>Archaea</taxon>
        <taxon>Methanobacteriati</taxon>
        <taxon>Methanobacteriota</taxon>
        <taxon>Stenosarchaea group</taxon>
        <taxon>Methanomicrobia</taxon>
        <taxon>Methanosarcinales</taxon>
        <taxon>Methanosarcinaceae</taxon>
        <taxon>Methanosarcina</taxon>
    </lineage>
</organism>
<dbReference type="Pfam" id="PF00725">
    <property type="entry name" value="3HCDH"/>
    <property type="match status" value="1"/>
</dbReference>
<dbReference type="InterPro" id="IPR006176">
    <property type="entry name" value="3-OHacyl-CoA_DH_NAD-bd"/>
</dbReference>
<reference evidence="5 6" key="2">
    <citation type="journal article" date="2015" name="Stand. Genomic Sci.">
        <title>The complete genome sequence of the rumen methanogen Methanosarcina barkeri CM1.</title>
        <authorList>
            <person name="Lambie S.C."/>
            <person name="Kelly W.J."/>
            <person name="Leahy S.C."/>
            <person name="Li D."/>
            <person name="Reilly K."/>
            <person name="McAllister T.A."/>
            <person name="Valle E.R."/>
            <person name="Attwood G.T."/>
            <person name="Altermann E."/>
        </authorList>
    </citation>
    <scope>NUCLEOTIDE SEQUENCE [LARGE SCALE GENOMIC DNA]</scope>
    <source>
        <strain evidence="5 6">CM1</strain>
    </source>
</reference>
<dbReference type="InterPro" id="IPR008927">
    <property type="entry name" value="6-PGluconate_DH-like_C_sf"/>
</dbReference>
<name>A0A0G3CL18_METBA</name>
<dbReference type="SUPFAM" id="SSF51735">
    <property type="entry name" value="NAD(P)-binding Rossmann-fold domains"/>
    <property type="match status" value="1"/>
</dbReference>
<dbReference type="PANTHER" id="PTHR48075:SF5">
    <property type="entry name" value="3-HYDROXYBUTYRYL-COA DEHYDROGENASE"/>
    <property type="match status" value="1"/>
</dbReference>